<keyword evidence="7 12" id="KW-1133">Transmembrane helix</keyword>
<evidence type="ECO:0008006" key="15">
    <source>
        <dbReference type="Google" id="ProtNLM"/>
    </source>
</evidence>
<evidence type="ECO:0000256" key="8">
    <source>
        <dbReference type="ARBA" id="ARBA00023136"/>
    </source>
</evidence>
<keyword evidence="8 12" id="KW-0472">Membrane</keyword>
<dbReference type="InterPro" id="IPR029063">
    <property type="entry name" value="SAM-dependent_MTases_sf"/>
</dbReference>
<feature type="region of interest" description="Disordered" evidence="11">
    <location>
        <begin position="95"/>
        <end position="120"/>
    </location>
</feature>
<name>A0A0E0E6A7_9ORYZ</name>
<dbReference type="GO" id="GO:0005768">
    <property type="term" value="C:endosome"/>
    <property type="evidence" value="ECO:0007669"/>
    <property type="project" value="TreeGrafter"/>
</dbReference>
<dbReference type="Proteomes" id="UP000008021">
    <property type="component" value="Chromosome 6"/>
</dbReference>
<feature type="compositionally biased region" description="Basic and acidic residues" evidence="11">
    <location>
        <begin position="232"/>
        <end position="242"/>
    </location>
</feature>
<dbReference type="Pfam" id="PF03141">
    <property type="entry name" value="Methyltransf_29"/>
    <property type="match status" value="1"/>
</dbReference>
<dbReference type="PANTHER" id="PTHR10108:SF1077">
    <property type="entry name" value="METHYLTRANSFERASE PMT27-RELATED"/>
    <property type="match status" value="1"/>
</dbReference>
<evidence type="ECO:0000313" key="14">
    <source>
        <dbReference type="Proteomes" id="UP000008021"/>
    </source>
</evidence>
<dbReference type="HOGENOM" id="CLU_010485_0_1_1"/>
<dbReference type="GO" id="GO:0032259">
    <property type="term" value="P:methylation"/>
    <property type="evidence" value="ECO:0007669"/>
    <property type="project" value="UniProtKB-KW"/>
</dbReference>
<dbReference type="GO" id="GO:0016020">
    <property type="term" value="C:membrane"/>
    <property type="evidence" value="ECO:0007669"/>
    <property type="project" value="UniProtKB-SubCell"/>
</dbReference>
<protein>
    <recommendedName>
        <fullName evidence="15">Methyltransferase</fullName>
    </recommendedName>
</protein>
<dbReference type="Gene3D" id="3.40.50.150">
    <property type="entry name" value="Vaccinia Virus protein VP39"/>
    <property type="match status" value="1"/>
</dbReference>
<evidence type="ECO:0000256" key="11">
    <source>
        <dbReference type="SAM" id="MobiDB-lite"/>
    </source>
</evidence>
<reference evidence="13" key="2">
    <citation type="submission" date="2018-05" db="EMBL/GenBank/DDBJ databases">
        <title>OmerRS3 (Oryza meridionalis Reference Sequence Version 3).</title>
        <authorList>
            <person name="Zhang J."/>
            <person name="Kudrna D."/>
            <person name="Lee S."/>
            <person name="Talag J."/>
            <person name="Welchert J."/>
            <person name="Wing R.A."/>
        </authorList>
    </citation>
    <scope>NUCLEOTIDE SEQUENCE [LARGE SCALE GENOMIC DNA]</scope>
    <source>
        <strain evidence="13">cv. OR44</strain>
    </source>
</reference>
<evidence type="ECO:0000256" key="7">
    <source>
        <dbReference type="ARBA" id="ARBA00022989"/>
    </source>
</evidence>
<dbReference type="SUPFAM" id="SSF53335">
    <property type="entry name" value="S-adenosyl-L-methionine-dependent methyltransferases"/>
    <property type="match status" value="2"/>
</dbReference>
<evidence type="ECO:0000256" key="9">
    <source>
        <dbReference type="ARBA" id="ARBA00023180"/>
    </source>
</evidence>
<feature type="compositionally biased region" description="Basic and acidic residues" evidence="11">
    <location>
        <begin position="341"/>
        <end position="363"/>
    </location>
</feature>
<evidence type="ECO:0000256" key="1">
    <source>
        <dbReference type="ARBA" id="ARBA00004606"/>
    </source>
</evidence>
<evidence type="ECO:0000256" key="3">
    <source>
        <dbReference type="ARBA" id="ARBA00022603"/>
    </source>
</evidence>
<evidence type="ECO:0000256" key="12">
    <source>
        <dbReference type="SAM" id="Phobius"/>
    </source>
</evidence>
<keyword evidence="6" id="KW-0735">Signal-anchor</keyword>
<reference evidence="13" key="1">
    <citation type="submission" date="2015-04" db="UniProtKB">
        <authorList>
            <consortium name="EnsemblPlants"/>
        </authorList>
    </citation>
    <scope>IDENTIFICATION</scope>
</reference>
<keyword evidence="3" id="KW-0489">Methyltransferase</keyword>
<dbReference type="FunFam" id="3.40.50.150:FF:000084">
    <property type="entry name" value="probable methyltransferase PMT23"/>
    <property type="match status" value="1"/>
</dbReference>
<dbReference type="AlphaFoldDB" id="A0A0E0E6A7"/>
<comment type="similarity">
    <text evidence="2">Belongs to the methyltransferase superfamily.</text>
</comment>
<dbReference type="eggNOG" id="ENOG502QQH0">
    <property type="taxonomic scope" value="Eukaryota"/>
</dbReference>
<dbReference type="GO" id="GO:0008168">
    <property type="term" value="F:methyltransferase activity"/>
    <property type="evidence" value="ECO:0007669"/>
    <property type="project" value="UniProtKB-KW"/>
</dbReference>
<feature type="region of interest" description="Disordered" evidence="11">
    <location>
        <begin position="160"/>
        <end position="447"/>
    </location>
</feature>
<feature type="compositionally biased region" description="Gly residues" evidence="11">
    <location>
        <begin position="482"/>
        <end position="492"/>
    </location>
</feature>
<evidence type="ECO:0000256" key="2">
    <source>
        <dbReference type="ARBA" id="ARBA00008361"/>
    </source>
</evidence>
<evidence type="ECO:0000256" key="5">
    <source>
        <dbReference type="ARBA" id="ARBA00022692"/>
    </source>
</evidence>
<evidence type="ECO:0000313" key="13">
    <source>
        <dbReference type="EnsemblPlants" id="OMERI06G27300.1"/>
    </source>
</evidence>
<evidence type="ECO:0000256" key="6">
    <source>
        <dbReference type="ARBA" id="ARBA00022968"/>
    </source>
</evidence>
<evidence type="ECO:0000256" key="10">
    <source>
        <dbReference type="ARBA" id="ARBA00037847"/>
    </source>
</evidence>
<dbReference type="STRING" id="40149.A0A0E0E6A7"/>
<comment type="subcellular location">
    <subcellularLocation>
        <location evidence="10">Endomembrane system</location>
        <topology evidence="10">Single-pass membrane protein</topology>
    </subcellularLocation>
    <subcellularLocation>
        <location evidence="1">Membrane</location>
        <topology evidence="1">Single-pass type II membrane protein</topology>
    </subcellularLocation>
</comment>
<dbReference type="EnsemblPlants" id="OMERI06G27300.1">
    <property type="protein sequence ID" value="OMERI06G27300.1"/>
    <property type="gene ID" value="OMERI06G27300"/>
</dbReference>
<dbReference type="CDD" id="cd02440">
    <property type="entry name" value="AdoMet_MTases"/>
    <property type="match status" value="1"/>
</dbReference>
<dbReference type="GO" id="GO:0005802">
    <property type="term" value="C:trans-Golgi network"/>
    <property type="evidence" value="ECO:0007669"/>
    <property type="project" value="TreeGrafter"/>
</dbReference>
<feature type="transmembrane region" description="Helical" evidence="12">
    <location>
        <begin position="129"/>
        <end position="149"/>
    </location>
</feature>
<feature type="compositionally biased region" description="Basic and acidic residues" evidence="11">
    <location>
        <begin position="393"/>
        <end position="407"/>
    </location>
</feature>
<feature type="compositionally biased region" description="Basic and acidic residues" evidence="11">
    <location>
        <begin position="189"/>
        <end position="207"/>
    </location>
</feature>
<dbReference type="InterPro" id="IPR004159">
    <property type="entry name" value="Put_SAM_MeTrfase"/>
</dbReference>
<accession>A0A0E0E6A7</accession>
<dbReference type="PANTHER" id="PTHR10108">
    <property type="entry name" value="SAM-DEPENDENT METHYLTRANSFERASE"/>
    <property type="match status" value="1"/>
</dbReference>
<feature type="compositionally biased region" description="Basic and acidic residues" evidence="11">
    <location>
        <begin position="417"/>
        <end position="428"/>
    </location>
</feature>
<keyword evidence="9" id="KW-0325">Glycoprotein</keyword>
<organism evidence="13">
    <name type="scientific">Oryza meridionalis</name>
    <dbReference type="NCBI Taxonomy" id="40149"/>
    <lineage>
        <taxon>Eukaryota</taxon>
        <taxon>Viridiplantae</taxon>
        <taxon>Streptophyta</taxon>
        <taxon>Embryophyta</taxon>
        <taxon>Tracheophyta</taxon>
        <taxon>Spermatophyta</taxon>
        <taxon>Magnoliopsida</taxon>
        <taxon>Liliopsida</taxon>
        <taxon>Poales</taxon>
        <taxon>Poaceae</taxon>
        <taxon>BOP clade</taxon>
        <taxon>Oryzoideae</taxon>
        <taxon>Oryzeae</taxon>
        <taxon>Oryzinae</taxon>
        <taxon>Oryza</taxon>
    </lineage>
</organism>
<feature type="region of interest" description="Disordered" evidence="11">
    <location>
        <begin position="24"/>
        <end position="48"/>
    </location>
</feature>
<sequence length="1026" mass="113086">MSRSKERRRRFSFVPILKLPMQMQTRRRVEAPRPPARRGPTCHPHIRTRPRLAGITPRSRELCAWRATSPTNTKPKPARAPRTLLVAVRSMAGLGRSSRGASGKRGAASSSSSSSSSSSVSSSAAASACVYYATTAVLVMLCVAGAYFLTSASSASLAGSVVDGDGGGGGTVTTTYRHTTRSSFAYEVSRPERKAPPAPPRDVERVADAAAARGRIADEEGAEEEHGDGDDDPRGKPDLDDHGADEEETKSAVAAMDDAQRREEDGSVSSGEANAEEEEAAATTGARRVRVGEDEEEAAREESQELHLQMPLGEPRARAAAGVEEKSLDGGVEEESNAGQRQREEEQIDHGVDGGASLRREAQEEGQIGEGYVMADHGEGEEMLLEQQQQQPEEERGGDAEAARTSESDAGGEVDPEDKPTVSERTEEMVDTLPGEEDRAEVSATGVDEQNAWATQADHSHQEKDRRDEAAGADDNIADATAGGGGGGGGGGEEPEWRLCNVKTGPDYIPCLDNDKAIKKLRPENYRRYEHRERHCPDEGPTCLVPLPAGYRRPIEWPKSRDRVWYSNVPHTKLVEVKGHQNWVKVSGQYLAFPGGGTQFIHGALHYIDFLQQSARGIAWGKRTRVVLDVGCGVASFGGYLFDRDVVAMSFAPKDEHEAQVQMALERGIPAISAVMGSKRLPFPSKVFDLVHCARCRVPWHADGGALLLELNRVLRPGGFFVWSATPVYQKLTEDVQIWKAMTALTKSMCWELVTIKKDRLNGIGAAFYRKPTSNECYETRRRQQPPMCSDDDDADVAWYIRLNACMHRVPVAPSDRGAEWPVEWPRRLRAPPHWLNASRAGVYGKPAQEDFAVDYDHWRRVVDRSYLNGLGIDWSRVRNVMDMRATYGGFAAAMRDHKIWVMNVVNVDAADTLPIIFERGLIGMYHDWCESFSTYPRTYDLLHADRLFSKIKDRCAVLPVVVEVDRIVRPGGSIVVRDDSGAVGEVERLLRSLHWDVRLTFSKNGEALLYAEKSDWRPELLADPL</sequence>
<feature type="region of interest" description="Disordered" evidence="11">
    <location>
        <begin position="476"/>
        <end position="496"/>
    </location>
</feature>
<keyword evidence="4" id="KW-0808">Transferase</keyword>
<keyword evidence="5 12" id="KW-0812">Transmembrane</keyword>
<evidence type="ECO:0000256" key="4">
    <source>
        <dbReference type="ARBA" id="ARBA00022679"/>
    </source>
</evidence>
<proteinExistence type="inferred from homology"/>
<feature type="compositionally biased region" description="Acidic residues" evidence="11">
    <location>
        <begin position="219"/>
        <end position="231"/>
    </location>
</feature>
<dbReference type="Gramene" id="OMERI06G27300.1">
    <property type="protein sequence ID" value="OMERI06G27300.1"/>
    <property type="gene ID" value="OMERI06G27300"/>
</dbReference>
<keyword evidence="14" id="KW-1185">Reference proteome</keyword>